<proteinExistence type="predicted"/>
<dbReference type="InterPro" id="IPR039189">
    <property type="entry name" value="Fcp1"/>
</dbReference>
<feature type="domain" description="BRCT" evidence="8">
    <location>
        <begin position="482"/>
        <end position="575"/>
    </location>
</feature>
<feature type="domain" description="FCP1 homology" evidence="9">
    <location>
        <begin position="158"/>
        <end position="355"/>
    </location>
</feature>
<reference evidence="10" key="1">
    <citation type="submission" date="2014-09" db="EMBL/GenBank/DDBJ databases">
        <title>Genome sequence of the luminous mushroom Mycena chlorophos for searching fungal bioluminescence genes.</title>
        <authorList>
            <person name="Tanaka Y."/>
            <person name="Kasuga D."/>
            <person name="Oba Y."/>
            <person name="Hase S."/>
            <person name="Sato K."/>
            <person name="Oba Y."/>
            <person name="Sakakibara Y."/>
        </authorList>
    </citation>
    <scope>NUCLEOTIDE SEQUENCE</scope>
</reference>
<evidence type="ECO:0000256" key="5">
    <source>
        <dbReference type="ARBA" id="ARBA00048336"/>
    </source>
</evidence>
<dbReference type="Gene3D" id="3.40.50.1000">
    <property type="entry name" value="HAD superfamily/HAD-like"/>
    <property type="match status" value="1"/>
</dbReference>
<dbReference type="PROSITE" id="PS50172">
    <property type="entry name" value="BRCT"/>
    <property type="match status" value="1"/>
</dbReference>
<feature type="compositionally biased region" description="Polar residues" evidence="7">
    <location>
        <begin position="670"/>
        <end position="681"/>
    </location>
</feature>
<comment type="catalytic activity">
    <reaction evidence="5 6">
        <text>O-phospho-L-threonyl-[protein] + H2O = L-threonyl-[protein] + phosphate</text>
        <dbReference type="Rhea" id="RHEA:47004"/>
        <dbReference type="Rhea" id="RHEA-COMP:11060"/>
        <dbReference type="Rhea" id="RHEA-COMP:11605"/>
        <dbReference type="ChEBI" id="CHEBI:15377"/>
        <dbReference type="ChEBI" id="CHEBI:30013"/>
        <dbReference type="ChEBI" id="CHEBI:43474"/>
        <dbReference type="ChEBI" id="CHEBI:61977"/>
        <dbReference type="EC" id="3.1.3.16"/>
    </reaction>
</comment>
<dbReference type="SMART" id="SM00292">
    <property type="entry name" value="BRCT"/>
    <property type="match status" value="1"/>
</dbReference>
<dbReference type="CDD" id="cd07521">
    <property type="entry name" value="HAD_FCP1-like"/>
    <property type="match status" value="1"/>
</dbReference>
<evidence type="ECO:0000259" key="9">
    <source>
        <dbReference type="PROSITE" id="PS50969"/>
    </source>
</evidence>
<name>A0ABQ0M5V5_MYCCL</name>
<dbReference type="Pfam" id="PF03031">
    <property type="entry name" value="NIF"/>
    <property type="match status" value="1"/>
</dbReference>
<dbReference type="InterPro" id="IPR004274">
    <property type="entry name" value="FCP1_dom"/>
</dbReference>
<evidence type="ECO:0000256" key="7">
    <source>
        <dbReference type="SAM" id="MobiDB-lite"/>
    </source>
</evidence>
<evidence type="ECO:0000259" key="8">
    <source>
        <dbReference type="PROSITE" id="PS50172"/>
    </source>
</evidence>
<protein>
    <recommendedName>
        <fullName evidence="6">RNA polymerase II subunit A C-terminal domain phosphatase</fullName>
        <ecNumber evidence="6">3.1.3.16</ecNumber>
    </recommendedName>
</protein>
<dbReference type="SUPFAM" id="SSF56784">
    <property type="entry name" value="HAD-like"/>
    <property type="match status" value="1"/>
</dbReference>
<comment type="subcellular location">
    <subcellularLocation>
        <location evidence="1 6">Nucleus</location>
    </subcellularLocation>
</comment>
<dbReference type="Gene3D" id="3.40.50.10190">
    <property type="entry name" value="BRCT domain"/>
    <property type="match status" value="1"/>
</dbReference>
<accession>A0ABQ0M5V5</accession>
<evidence type="ECO:0000256" key="2">
    <source>
        <dbReference type="ARBA" id="ARBA00022801"/>
    </source>
</evidence>
<feature type="region of interest" description="Disordered" evidence="7">
    <location>
        <begin position="579"/>
        <end position="621"/>
    </location>
</feature>
<evidence type="ECO:0000313" key="11">
    <source>
        <dbReference type="Proteomes" id="UP000815677"/>
    </source>
</evidence>
<feature type="region of interest" description="Disordered" evidence="7">
    <location>
        <begin position="636"/>
        <end position="797"/>
    </location>
</feature>
<dbReference type="InterPro" id="IPR011947">
    <property type="entry name" value="FCP1_euk"/>
</dbReference>
<dbReference type="InterPro" id="IPR036420">
    <property type="entry name" value="BRCT_dom_sf"/>
</dbReference>
<dbReference type="PROSITE" id="PS50969">
    <property type="entry name" value="FCP1"/>
    <property type="match status" value="1"/>
</dbReference>
<dbReference type="SUPFAM" id="SSF52113">
    <property type="entry name" value="BRCT domain"/>
    <property type="match status" value="1"/>
</dbReference>
<dbReference type="EMBL" id="DF849757">
    <property type="protein sequence ID" value="GAT58628.1"/>
    <property type="molecule type" value="Genomic_DNA"/>
</dbReference>
<keyword evidence="3 6" id="KW-0539">Nucleus</keyword>
<feature type="compositionally biased region" description="Pro residues" evidence="7">
    <location>
        <begin position="360"/>
        <end position="379"/>
    </location>
</feature>
<keyword evidence="11" id="KW-1185">Reference proteome</keyword>
<evidence type="ECO:0000256" key="6">
    <source>
        <dbReference type="RuleBase" id="RU366066"/>
    </source>
</evidence>
<feature type="compositionally biased region" description="Acidic residues" evidence="7">
    <location>
        <begin position="636"/>
        <end position="648"/>
    </location>
</feature>
<sequence length="797" mass="87512">MAEPDPTDLFLPTSFPYPVKVVSVDATAGSRIVRGTRLLTYSFVHVPTNRDAPPEPRFGTWDSAIEGQITSWGVVPGDVVSAKRAREQPVVVVLEDCKHGMQLGGMCVLCGKDMTVADYIGFADTSRANIQMTHSADGPTVSLEEAERIERENIEELLNARKLTLIVDLDQTIVHATVDPTVGEWRAEGAAWKARHADKPDDDPDDTLNPNWDALEDVAEFKLKPEFKTPDAHDGPTYYIKRRPGWEKFLREMSLKYQMHVYTMGTRAYAEEVCALIDPTGDIFGRRLLSRDESNNMTRKSLERLFPCDTSMVVVIDDRADVWEWTPNLLKVVPFDFFVGIGDINGTFLPKNTMLGPAAPEKPPPAPTKLAPGDPPSPTRTPSTVEAAEKALIKENEIALEAQVEERPLAKKQEELKEEVKADVPVLKNDDNELARIRRLLEEVHDEFYVAYDKSDKKPAAVGRRKTKAKLSYDCTEIILRKRAQVLAGVHMVFSGVIPLDTNPEVSEHWRLARMFGARCSTDLSTDVTHLVCAKPGTVKADAAMRRGGIHVIRAEWFADCLNLLARQDETLYPLEGVRTTMGTKPAPASSTTPASSSTAKSMDDDEGWDEPPAPGGSLKLEAINWDDINDEVDAAMNESDDEEEDEAGMGTGAGAMSEDEWSERDDVSSAHTNSAPNTPTRGKRKRLRSVTPSDAGGVNGSPSSKRKKVSTGSERAGPSSASKLKEGVTAEELASLKKLPVINTDVPPTSGSRSRVGSDAGGGGDEDEVEEEEDEDGEEEDDEDDFLARELEEDWG</sequence>
<feature type="compositionally biased region" description="Low complexity" evidence="7">
    <location>
        <begin position="584"/>
        <end position="601"/>
    </location>
</feature>
<dbReference type="CDD" id="cd17729">
    <property type="entry name" value="BRCT_CTDP1"/>
    <property type="match status" value="1"/>
</dbReference>
<organism evidence="10 11">
    <name type="scientific">Mycena chlorophos</name>
    <name type="common">Agaric fungus</name>
    <name type="synonym">Agaricus chlorophos</name>
    <dbReference type="NCBI Taxonomy" id="658473"/>
    <lineage>
        <taxon>Eukaryota</taxon>
        <taxon>Fungi</taxon>
        <taxon>Dikarya</taxon>
        <taxon>Basidiomycota</taxon>
        <taxon>Agaricomycotina</taxon>
        <taxon>Agaricomycetes</taxon>
        <taxon>Agaricomycetidae</taxon>
        <taxon>Agaricales</taxon>
        <taxon>Marasmiineae</taxon>
        <taxon>Mycenaceae</taxon>
        <taxon>Mycena</taxon>
    </lineage>
</organism>
<evidence type="ECO:0000256" key="3">
    <source>
        <dbReference type="ARBA" id="ARBA00023242"/>
    </source>
</evidence>
<dbReference type="InterPro" id="IPR036412">
    <property type="entry name" value="HAD-like_sf"/>
</dbReference>
<dbReference type="PANTHER" id="PTHR23081:SF36">
    <property type="entry name" value="RNA POLYMERASE II SUBUNIT A C-TERMINAL DOMAIN PHOSPHATASE"/>
    <property type="match status" value="1"/>
</dbReference>
<evidence type="ECO:0000313" key="10">
    <source>
        <dbReference type="EMBL" id="GAT58628.1"/>
    </source>
</evidence>
<dbReference type="InterPro" id="IPR023214">
    <property type="entry name" value="HAD_sf"/>
</dbReference>
<dbReference type="PANTHER" id="PTHR23081">
    <property type="entry name" value="RNA POLYMERASE II CTD PHOSPHATASE"/>
    <property type="match status" value="1"/>
</dbReference>
<gene>
    <name evidence="10" type="ORF">MCHLO_15037</name>
</gene>
<dbReference type="SMART" id="SM00577">
    <property type="entry name" value="CPDc"/>
    <property type="match status" value="1"/>
</dbReference>
<comment type="function">
    <text evidence="6">This promotes the activity of RNA polymerase II.</text>
</comment>
<evidence type="ECO:0000256" key="4">
    <source>
        <dbReference type="ARBA" id="ARBA00047761"/>
    </source>
</evidence>
<dbReference type="NCBIfam" id="TIGR02250">
    <property type="entry name" value="FCP1_euk"/>
    <property type="match status" value="1"/>
</dbReference>
<dbReference type="InterPro" id="IPR001357">
    <property type="entry name" value="BRCT_dom"/>
</dbReference>
<dbReference type="EC" id="3.1.3.16" evidence="6"/>
<comment type="catalytic activity">
    <reaction evidence="4 6">
        <text>O-phospho-L-seryl-[protein] + H2O = L-seryl-[protein] + phosphate</text>
        <dbReference type="Rhea" id="RHEA:20629"/>
        <dbReference type="Rhea" id="RHEA-COMP:9863"/>
        <dbReference type="Rhea" id="RHEA-COMP:11604"/>
        <dbReference type="ChEBI" id="CHEBI:15377"/>
        <dbReference type="ChEBI" id="CHEBI:29999"/>
        <dbReference type="ChEBI" id="CHEBI:43474"/>
        <dbReference type="ChEBI" id="CHEBI:83421"/>
        <dbReference type="EC" id="3.1.3.16"/>
    </reaction>
</comment>
<feature type="region of interest" description="Disordered" evidence="7">
    <location>
        <begin position="355"/>
        <end position="384"/>
    </location>
</feature>
<evidence type="ECO:0000256" key="1">
    <source>
        <dbReference type="ARBA" id="ARBA00004123"/>
    </source>
</evidence>
<keyword evidence="2 6" id="KW-0378">Hydrolase</keyword>
<dbReference type="Pfam" id="PF12738">
    <property type="entry name" value="PTCB-BRCT"/>
    <property type="match status" value="1"/>
</dbReference>
<feature type="compositionally biased region" description="Acidic residues" evidence="7">
    <location>
        <begin position="765"/>
        <end position="797"/>
    </location>
</feature>
<dbReference type="Proteomes" id="UP000815677">
    <property type="component" value="Unassembled WGS sequence"/>
</dbReference>